<gene>
    <name evidence="1" type="ORF">H8L47_04160</name>
</gene>
<proteinExistence type="predicted"/>
<name>A0ABR6Z4M8_9BURK</name>
<keyword evidence="2" id="KW-1185">Reference proteome</keyword>
<comment type="caution">
    <text evidence="1">The sequence shown here is derived from an EMBL/GenBank/DDBJ whole genome shotgun (WGS) entry which is preliminary data.</text>
</comment>
<sequence length="68" mass="8069">MSDFFSFHFSTRNINLAARHEQRITPSITATDMSRTQEPKNLTPAKQNIHLKKMEERSRHLRTMYFSS</sequence>
<evidence type="ECO:0000313" key="1">
    <source>
        <dbReference type="EMBL" id="MBC3906748.1"/>
    </source>
</evidence>
<organism evidence="1 2">
    <name type="scientific">Undibacterium umbellatum</name>
    <dbReference type="NCBI Taxonomy" id="2762300"/>
    <lineage>
        <taxon>Bacteria</taxon>
        <taxon>Pseudomonadati</taxon>
        <taxon>Pseudomonadota</taxon>
        <taxon>Betaproteobacteria</taxon>
        <taxon>Burkholderiales</taxon>
        <taxon>Oxalobacteraceae</taxon>
        <taxon>Undibacterium</taxon>
    </lineage>
</organism>
<evidence type="ECO:0000313" key="2">
    <source>
        <dbReference type="Proteomes" id="UP000646911"/>
    </source>
</evidence>
<dbReference type="EMBL" id="JACOFX010000001">
    <property type="protein sequence ID" value="MBC3906748.1"/>
    <property type="molecule type" value="Genomic_DNA"/>
</dbReference>
<dbReference type="RefSeq" id="WP_186951920.1">
    <property type="nucleotide sequence ID" value="NZ_JACOFX010000001.1"/>
</dbReference>
<protein>
    <submittedName>
        <fullName evidence="1">Uncharacterized protein</fullName>
    </submittedName>
</protein>
<accession>A0ABR6Z4M8</accession>
<dbReference type="Proteomes" id="UP000646911">
    <property type="component" value="Unassembled WGS sequence"/>
</dbReference>
<reference evidence="1 2" key="1">
    <citation type="submission" date="2020-08" db="EMBL/GenBank/DDBJ databases">
        <title>Novel species isolated from subtropical streams in China.</title>
        <authorList>
            <person name="Lu H."/>
        </authorList>
    </citation>
    <scope>NUCLEOTIDE SEQUENCE [LARGE SCALE GENOMIC DNA]</scope>
    <source>
        <strain evidence="1 2">NL8W</strain>
    </source>
</reference>